<evidence type="ECO:0000313" key="3">
    <source>
        <dbReference type="EMBL" id="TKW67855.1"/>
    </source>
</evidence>
<evidence type="ECO:0000313" key="4">
    <source>
        <dbReference type="Proteomes" id="UP000315344"/>
    </source>
</evidence>
<dbReference type="SUPFAM" id="SSF55961">
    <property type="entry name" value="Bet v1-like"/>
    <property type="match status" value="1"/>
</dbReference>
<proteinExistence type="inferred from homology"/>
<dbReference type="InterPro" id="IPR023393">
    <property type="entry name" value="START-like_dom_sf"/>
</dbReference>
<gene>
    <name evidence="3" type="ORF">DI616_04660</name>
</gene>
<comment type="similarity">
    <text evidence="1">Belongs to the AHA1 family.</text>
</comment>
<organism evidence="3 4">
    <name type="scientific">Paracoccus denitrificans</name>
    <dbReference type="NCBI Taxonomy" id="266"/>
    <lineage>
        <taxon>Bacteria</taxon>
        <taxon>Pseudomonadati</taxon>
        <taxon>Pseudomonadota</taxon>
        <taxon>Alphaproteobacteria</taxon>
        <taxon>Rhodobacterales</taxon>
        <taxon>Paracoccaceae</taxon>
        <taxon>Paracoccus</taxon>
    </lineage>
</organism>
<reference evidence="3 4" key="1">
    <citation type="journal article" date="2017" name="Nat. Commun.">
        <title>In situ click chemistry generation of cyclooxygenase-2 inhibitors.</title>
        <authorList>
            <person name="Bhardwaj A."/>
            <person name="Kaur J."/>
            <person name="Wuest M."/>
            <person name="Wuest F."/>
        </authorList>
    </citation>
    <scope>NUCLEOTIDE SEQUENCE [LARGE SCALE GENOMIC DNA]</scope>
    <source>
        <strain evidence="3">S2_012_000_R3_94</strain>
    </source>
</reference>
<evidence type="ECO:0000256" key="1">
    <source>
        <dbReference type="ARBA" id="ARBA00006817"/>
    </source>
</evidence>
<name>A0A533IAJ0_PARDE</name>
<accession>A0A533IAJ0</accession>
<sequence length="145" mass="16185">MDFTVFCIFEHPPARVFEAVADPDQLSQHFTMGGARGNLQQGSTVTWEFADYPGPFKVAVIEAVTDQRLVLEWGHPSGQGSNRVTFTFTEIAPGRTRVEVSETGWQPDAEGLQFAYGNVMGWTYMLAAMRVWLDHGIAIRPGMFK</sequence>
<protein>
    <submittedName>
        <fullName evidence="3">ATPase</fullName>
    </submittedName>
</protein>
<dbReference type="Gene3D" id="3.30.530.20">
    <property type="match status" value="1"/>
</dbReference>
<feature type="domain" description="Activator of Hsp90 ATPase homologue 1/2-like C-terminal" evidence="2">
    <location>
        <begin position="11"/>
        <end position="130"/>
    </location>
</feature>
<dbReference type="InterPro" id="IPR013538">
    <property type="entry name" value="ASHA1/2-like_C"/>
</dbReference>
<dbReference type="EMBL" id="VAFL01000003">
    <property type="protein sequence ID" value="TKW67855.1"/>
    <property type="molecule type" value="Genomic_DNA"/>
</dbReference>
<evidence type="ECO:0000259" key="2">
    <source>
        <dbReference type="Pfam" id="PF08327"/>
    </source>
</evidence>
<dbReference type="Proteomes" id="UP000315344">
    <property type="component" value="Unassembled WGS sequence"/>
</dbReference>
<dbReference type="Pfam" id="PF08327">
    <property type="entry name" value="AHSA1"/>
    <property type="match status" value="1"/>
</dbReference>
<dbReference type="AlphaFoldDB" id="A0A533IAJ0"/>
<comment type="caution">
    <text evidence="3">The sequence shown here is derived from an EMBL/GenBank/DDBJ whole genome shotgun (WGS) entry which is preliminary data.</text>
</comment>